<name>A0A8H3X4Z0_GIGMA</name>
<reference evidence="1 2" key="1">
    <citation type="journal article" date="2019" name="Environ. Microbiol.">
        <title>At the nexus of three kingdoms: the genome of the mycorrhizal fungus Gigaspora margarita provides insights into plant, endobacterial and fungal interactions.</title>
        <authorList>
            <person name="Venice F."/>
            <person name="Ghignone S."/>
            <person name="Salvioli di Fossalunga A."/>
            <person name="Amselem J."/>
            <person name="Novero M."/>
            <person name="Xianan X."/>
            <person name="Sedzielewska Toro K."/>
            <person name="Morin E."/>
            <person name="Lipzen A."/>
            <person name="Grigoriev I.V."/>
            <person name="Henrissat B."/>
            <person name="Martin F.M."/>
            <person name="Bonfante P."/>
        </authorList>
    </citation>
    <scope>NUCLEOTIDE SEQUENCE [LARGE SCALE GENOMIC DNA]</scope>
    <source>
        <strain evidence="1 2">BEG34</strain>
    </source>
</reference>
<dbReference type="Gene3D" id="3.80.10.10">
    <property type="entry name" value="Ribonuclease Inhibitor"/>
    <property type="match status" value="1"/>
</dbReference>
<sequence>MASKMLMGDMPELMENILKHLNNEIYSLYSCVLVNRHWCKMSIPILWQDPFSIIRKSSFIPIYFSSLGEDEKLVIKECLKEFGINMEFSKPLFDYARFLKILNIYLLEQKVKGWFEWMRLKLDNPFLLHYDLRTTPLITLTVKLFLESGAILHEFGLYNSEFLKFELEIFRSLEQNEKFFSRLQYLSLNIISNFSIENIAKLLIVLAKNTTKINTLRLVFHSDESKLIHTLSPALIRFIKSQEQLRKFIFDGDDGPTEFYGIISALESQKNSLQEVTLEDCVFSEEFEILNNCKNLETLRILDCDTELLKILDYNISTLEISHYDVLIIIQILEKTGILLQRLKIKTAIVIWEESLLLKALKSFCPNIIYLYIKDIGLSTQLLELIGNLQKLQFFSLGYAYYTSKEERKIQVMQFAKILPSTLQYLDIALGIPGTLLDSFIDILLDHCNAPLKKLLISSVSLNNEKNSKSLIRYCTRIRTLNCVGIVRYYELDYDIRNELKNMLHWYHIDILLLIVKCN</sequence>
<organism evidence="1 2">
    <name type="scientific">Gigaspora margarita</name>
    <dbReference type="NCBI Taxonomy" id="4874"/>
    <lineage>
        <taxon>Eukaryota</taxon>
        <taxon>Fungi</taxon>
        <taxon>Fungi incertae sedis</taxon>
        <taxon>Mucoromycota</taxon>
        <taxon>Glomeromycotina</taxon>
        <taxon>Glomeromycetes</taxon>
        <taxon>Diversisporales</taxon>
        <taxon>Gigasporaceae</taxon>
        <taxon>Gigaspora</taxon>
    </lineage>
</organism>
<dbReference type="EMBL" id="WTPW01001882">
    <property type="protein sequence ID" value="KAF0409285.1"/>
    <property type="molecule type" value="Genomic_DNA"/>
</dbReference>
<evidence type="ECO:0000313" key="1">
    <source>
        <dbReference type="EMBL" id="KAF0409285.1"/>
    </source>
</evidence>
<dbReference type="InterPro" id="IPR032675">
    <property type="entry name" value="LRR_dom_sf"/>
</dbReference>
<gene>
    <name evidence="1" type="ORF">F8M41_008403</name>
</gene>
<dbReference type="Proteomes" id="UP000439903">
    <property type="component" value="Unassembled WGS sequence"/>
</dbReference>
<evidence type="ECO:0000313" key="2">
    <source>
        <dbReference type="Proteomes" id="UP000439903"/>
    </source>
</evidence>
<proteinExistence type="predicted"/>
<evidence type="ECO:0008006" key="3">
    <source>
        <dbReference type="Google" id="ProtNLM"/>
    </source>
</evidence>
<comment type="caution">
    <text evidence="1">The sequence shown here is derived from an EMBL/GenBank/DDBJ whole genome shotgun (WGS) entry which is preliminary data.</text>
</comment>
<keyword evidence="2" id="KW-1185">Reference proteome</keyword>
<protein>
    <recommendedName>
        <fullName evidence="3">F-box domain-containing protein</fullName>
    </recommendedName>
</protein>
<dbReference type="OrthoDB" id="2319264at2759"/>
<accession>A0A8H3X4Z0</accession>
<dbReference type="SUPFAM" id="SSF52047">
    <property type="entry name" value="RNI-like"/>
    <property type="match status" value="1"/>
</dbReference>
<dbReference type="AlphaFoldDB" id="A0A8H3X4Z0"/>